<reference evidence="1" key="1">
    <citation type="submission" date="2021-02" db="EMBL/GenBank/DDBJ databases">
        <title>Natrosporangium hydrolyticum gen. nov., sp. nov, a haloalkaliphilic actinobacterium from a soda solonchak soil.</title>
        <authorList>
            <person name="Sorokin D.Y."/>
            <person name="Khijniak T.V."/>
            <person name="Zakharycheva A.P."/>
            <person name="Boueva O.V."/>
            <person name="Ariskina E.V."/>
            <person name="Hahnke R.L."/>
            <person name="Bunk B."/>
            <person name="Sproer C."/>
            <person name="Schumann P."/>
            <person name="Evtushenko L.I."/>
            <person name="Kublanov I.V."/>
        </authorList>
    </citation>
    <scope>NUCLEOTIDE SEQUENCE</scope>
    <source>
        <strain evidence="1">DSM 106523</strain>
    </source>
</reference>
<name>A0A895YCU8_9ACTN</name>
<gene>
    <name evidence="1" type="ORF">JQS43_16760</name>
</gene>
<sequence length="344" mass="36754">MLTTAPSRIHLATILAVAIGVGPLIVTILASEAVANPAGRFDCLDDTPADRESCTTGITSHTNSEGQVVVELATGGGVTMTRCRRQHLPVADANDGPEWVDCFGGARAGWYNARYDCHFVQTEHSRNMDPLDPRVVYPEGVSRGDEGTVYRARCYFEHYTVADGWVNQDYWFLPPGEEPGPTIDPTAQLIADALDSLELYAADIGTAPPTDGVGLVRLPVWLWNNTDDSNWGTNTASVSEAGITVSASATATETVWDTGDGEEVTCDEGEPWVSGVDTLAPPCGHRYLQTSRDQPGGTYTITAVTTWEVEWSVSGGPSAGSGTLTLHPEASVELEIGEVQVLSR</sequence>
<dbReference type="AlphaFoldDB" id="A0A895YCU8"/>
<evidence type="ECO:0000313" key="1">
    <source>
        <dbReference type="EMBL" id="QSB13273.1"/>
    </source>
</evidence>
<accession>A0A895YCU8</accession>
<dbReference type="RefSeq" id="WP_239675353.1">
    <property type="nucleotide sequence ID" value="NZ_CP070499.1"/>
</dbReference>
<dbReference type="Proteomes" id="UP000662857">
    <property type="component" value="Chromosome"/>
</dbReference>
<protein>
    <submittedName>
        <fullName evidence="1">Uncharacterized protein</fullName>
    </submittedName>
</protein>
<proteinExistence type="predicted"/>
<evidence type="ECO:0000313" key="2">
    <source>
        <dbReference type="Proteomes" id="UP000662857"/>
    </source>
</evidence>
<dbReference type="KEGG" id="nhy:JQS43_16760"/>
<dbReference type="EMBL" id="CP070499">
    <property type="protein sequence ID" value="QSB13273.1"/>
    <property type="molecule type" value="Genomic_DNA"/>
</dbReference>
<organism evidence="1 2">
    <name type="scientific">Natronosporangium hydrolyticum</name>
    <dbReference type="NCBI Taxonomy" id="2811111"/>
    <lineage>
        <taxon>Bacteria</taxon>
        <taxon>Bacillati</taxon>
        <taxon>Actinomycetota</taxon>
        <taxon>Actinomycetes</taxon>
        <taxon>Micromonosporales</taxon>
        <taxon>Micromonosporaceae</taxon>
        <taxon>Natronosporangium</taxon>
    </lineage>
</organism>
<keyword evidence="2" id="KW-1185">Reference proteome</keyword>